<dbReference type="Proteomes" id="UP000261905">
    <property type="component" value="Unassembled WGS sequence"/>
</dbReference>
<dbReference type="InterPro" id="IPR050768">
    <property type="entry name" value="UPF0353/GerABKA_families"/>
</dbReference>
<accession>A0A371PKZ4</accession>
<dbReference type="AlphaFoldDB" id="A0A371PKZ4"/>
<keyword evidence="6" id="KW-1185">Reference proteome</keyword>
<evidence type="ECO:0000256" key="4">
    <source>
        <dbReference type="SAM" id="Phobius"/>
    </source>
</evidence>
<comment type="caution">
    <text evidence="5">The sequence shown here is derived from an EMBL/GenBank/DDBJ whole genome shotgun (WGS) entry which is preliminary data.</text>
</comment>
<dbReference type="Pfam" id="PF03323">
    <property type="entry name" value="GerA"/>
    <property type="match status" value="1"/>
</dbReference>
<evidence type="ECO:0000256" key="2">
    <source>
        <dbReference type="ARBA" id="ARBA00023136"/>
    </source>
</evidence>
<dbReference type="OrthoDB" id="1726708at2"/>
<gene>
    <name evidence="5" type="ORF">DX130_06245</name>
</gene>
<dbReference type="PIRSF" id="PIRSF005690">
    <property type="entry name" value="GerBA"/>
    <property type="match status" value="1"/>
</dbReference>
<reference evidence="5 6" key="1">
    <citation type="submission" date="2018-08" db="EMBL/GenBank/DDBJ databases">
        <title>Paenibacillus sp. M4BSY-1, whole genome shotgun sequence.</title>
        <authorList>
            <person name="Tuo L."/>
        </authorList>
    </citation>
    <scope>NUCLEOTIDE SEQUENCE [LARGE SCALE GENOMIC DNA]</scope>
    <source>
        <strain evidence="5 6">M4BSY-1</strain>
    </source>
</reference>
<organism evidence="5 6">
    <name type="scientific">Paenibacillus paeoniae</name>
    <dbReference type="NCBI Taxonomy" id="2292705"/>
    <lineage>
        <taxon>Bacteria</taxon>
        <taxon>Bacillati</taxon>
        <taxon>Bacillota</taxon>
        <taxon>Bacilli</taxon>
        <taxon>Bacillales</taxon>
        <taxon>Paenibacillaceae</taxon>
        <taxon>Paenibacillus</taxon>
    </lineage>
</organism>
<feature type="transmembrane region" description="Helical" evidence="4">
    <location>
        <begin position="438"/>
        <end position="465"/>
    </location>
</feature>
<dbReference type="PANTHER" id="PTHR22550:SF5">
    <property type="entry name" value="LEUCINE ZIPPER PROTEIN 4"/>
    <property type="match status" value="1"/>
</dbReference>
<comment type="similarity">
    <text evidence="1">Belongs to the GerABKA family.</text>
</comment>
<protein>
    <submittedName>
        <fullName evidence="5">Spore germination protein</fullName>
    </submittedName>
</protein>
<feature type="region of interest" description="Disordered" evidence="3">
    <location>
        <begin position="508"/>
        <end position="532"/>
    </location>
</feature>
<dbReference type="RefSeq" id="WP_116043677.1">
    <property type="nucleotide sequence ID" value="NZ_QUBQ01000001.1"/>
</dbReference>
<proteinExistence type="inferred from homology"/>
<evidence type="ECO:0000256" key="3">
    <source>
        <dbReference type="SAM" id="MobiDB-lite"/>
    </source>
</evidence>
<keyword evidence="2 4" id="KW-0472">Membrane</keyword>
<keyword evidence="4" id="KW-0812">Transmembrane</keyword>
<feature type="transmembrane region" description="Helical" evidence="4">
    <location>
        <begin position="402"/>
        <end position="426"/>
    </location>
</feature>
<name>A0A371PKZ4_9BACL</name>
<feature type="transmembrane region" description="Helical" evidence="4">
    <location>
        <begin position="315"/>
        <end position="334"/>
    </location>
</feature>
<dbReference type="GO" id="GO:0009847">
    <property type="term" value="P:spore germination"/>
    <property type="evidence" value="ECO:0007669"/>
    <property type="project" value="InterPro"/>
</dbReference>
<evidence type="ECO:0000256" key="1">
    <source>
        <dbReference type="ARBA" id="ARBA00005278"/>
    </source>
</evidence>
<dbReference type="GO" id="GO:0016020">
    <property type="term" value="C:membrane"/>
    <property type="evidence" value="ECO:0007669"/>
    <property type="project" value="InterPro"/>
</dbReference>
<evidence type="ECO:0000313" key="6">
    <source>
        <dbReference type="Proteomes" id="UP000261905"/>
    </source>
</evidence>
<evidence type="ECO:0000313" key="5">
    <source>
        <dbReference type="EMBL" id="REK76635.1"/>
    </source>
</evidence>
<dbReference type="PANTHER" id="PTHR22550">
    <property type="entry name" value="SPORE GERMINATION PROTEIN"/>
    <property type="match status" value="1"/>
</dbReference>
<dbReference type="EMBL" id="QUBQ01000001">
    <property type="protein sequence ID" value="REK76635.1"/>
    <property type="molecule type" value="Genomic_DNA"/>
</dbReference>
<dbReference type="InterPro" id="IPR004995">
    <property type="entry name" value="Spore_Ger"/>
</dbReference>
<sequence length="532" mass="58845">MTTRFKRLLKKAGHTKDEIFLQDEGLPDQKLNTSLQQNVSLLKGVFQNCSDVIFRSLPVDGEIKLMIIYVNGLIDANGLEEMLLKPLIMAGYNAQVDKSSYFKEIISKQAIAIRDTKLVDHTSRVVEGILHGQIALLAEGESEALLGNMCQFEKRPIGEPGTESVVRGPREGFTESITTNIALIRRRMRSPKLKFEPTTIGKMSQTQLSVAYIEGIVKPEILEEVRKRLKSINTDAILDSGYIEEFIEDSPHSPFPSIQNTERPDVVLSSLLEGRIAIMVDGTPFVLIVPMTLWSAIHAAEDYYEHFIYTSAIRLLRFLLLSVSFLLPSIYVATTTFHPQLIPESLLLTIAAARENVPFPTVVETLLMEVIFEALREAGIRLPKPVGSAVSMVGGLVLGESAVRAGVVSAPTVIVVAFTGIASFSLPRYNLGLAFRLLRFPLLLLAGSLGIYGVGFGVIALLIHLVNLRSFGIPFLAPVAPNLSGTMKDIFIRMPRWKMNERPAFLVSENQTRTPKGQEPYKSQGADNEDVR</sequence>
<keyword evidence="4" id="KW-1133">Transmembrane helix</keyword>